<organism evidence="1 2">
    <name type="scientific">Mediterraneibacter gnavus (strain ATCC 29149 / DSM 114966 / JCM 6515 / VPI C7-9)</name>
    <name type="common">Ruminococcus gnavus</name>
    <dbReference type="NCBI Taxonomy" id="411470"/>
    <lineage>
        <taxon>Bacteria</taxon>
        <taxon>Bacillati</taxon>
        <taxon>Bacillota</taxon>
        <taxon>Clostridia</taxon>
        <taxon>Lachnospirales</taxon>
        <taxon>Lachnospiraceae</taxon>
        <taxon>Mediterraneibacter</taxon>
    </lineage>
</organism>
<dbReference type="EMBL" id="AAYG02000011">
    <property type="protein sequence ID" value="EDN78238.1"/>
    <property type="molecule type" value="Genomic_DNA"/>
</dbReference>
<protein>
    <submittedName>
        <fullName evidence="1">Uncharacterized protein</fullName>
    </submittedName>
</protein>
<dbReference type="AlphaFoldDB" id="A7B1W6"/>
<proteinExistence type="predicted"/>
<comment type="caution">
    <text evidence="1">The sequence shown here is derived from an EMBL/GenBank/DDBJ whole genome shotgun (WGS) entry which is preliminary data.</text>
</comment>
<dbReference type="PaxDb" id="411470-RUMGNA_01542"/>
<gene>
    <name evidence="1" type="ORF">RUMGNA_01542</name>
</gene>
<evidence type="ECO:0000313" key="1">
    <source>
        <dbReference type="EMBL" id="EDN78238.1"/>
    </source>
</evidence>
<reference evidence="1 2" key="1">
    <citation type="submission" date="2007-04" db="EMBL/GenBank/DDBJ databases">
        <authorList>
            <person name="Fulton L."/>
            <person name="Clifton S."/>
            <person name="Fulton B."/>
            <person name="Xu J."/>
            <person name="Minx P."/>
            <person name="Pepin K.H."/>
            <person name="Johnson M."/>
            <person name="Thiruvilangam P."/>
            <person name="Bhonagiri V."/>
            <person name="Nash W.E."/>
            <person name="Mardis E.R."/>
            <person name="Wilson R.K."/>
        </authorList>
    </citation>
    <scope>NUCLEOTIDE SEQUENCE [LARGE SCALE GENOMIC DNA]</scope>
    <source>
        <strain evidence="1 2">ATCC 29149</strain>
    </source>
</reference>
<reference evidence="1 2" key="2">
    <citation type="submission" date="2007-06" db="EMBL/GenBank/DDBJ databases">
        <title>Draft genome sequence of Ruminococcus gnavus (ATCC 29149).</title>
        <authorList>
            <person name="Sudarsanam P."/>
            <person name="Ley R."/>
            <person name="Guruge J."/>
            <person name="Turnbaugh P.J."/>
            <person name="Mahowald M."/>
            <person name="Liep D."/>
            <person name="Gordon J."/>
        </authorList>
    </citation>
    <scope>NUCLEOTIDE SEQUENCE [LARGE SCALE GENOMIC DNA]</scope>
    <source>
        <strain evidence="1 2">ATCC 29149</strain>
    </source>
</reference>
<accession>A7B1W6</accession>
<sequence>MCGKSFYCIYFTCRFMELIGNIGKQTALRCQNTVNHI</sequence>
<dbReference type="Proteomes" id="UP000004410">
    <property type="component" value="Unassembled WGS sequence"/>
</dbReference>
<name>A7B1W6_MEDG7</name>
<evidence type="ECO:0000313" key="2">
    <source>
        <dbReference type="Proteomes" id="UP000004410"/>
    </source>
</evidence>